<sequence length="206" mass="21776">MSLITLRQAAERFDLSYDALRRIAAAGLLPDVGPHAGKPVISTDVARRLQARSAVALHDLLPTTTGAATMAVLRVDAAKPVPDEDRPFIGFHADLTPEDLLEALRGWWVGKPEKIAQAGILPVTLGGFVVAVLTGLSGWDRKVTENGLTRHRFDARLAGCISDLSTPANMITVGPADDLRIAGLLLGKRLTSTAGGPIAYVTAASR</sequence>
<organism evidence="1 2">
    <name type="scientific">Nonomuraea coxensis DSM 45129</name>
    <dbReference type="NCBI Taxonomy" id="1122611"/>
    <lineage>
        <taxon>Bacteria</taxon>
        <taxon>Bacillati</taxon>
        <taxon>Actinomycetota</taxon>
        <taxon>Actinomycetes</taxon>
        <taxon>Streptosporangiales</taxon>
        <taxon>Streptosporangiaceae</taxon>
        <taxon>Nonomuraea</taxon>
    </lineage>
</organism>
<reference evidence="1 2" key="1">
    <citation type="journal article" date="2021" name="ACS Chem. Biol.">
        <title>Genomic-Led Discovery of a Novel Glycopeptide Antibiotic by Nonomuraea coxensis DSM 45129.</title>
        <authorList>
            <person name="Yushchuk O."/>
            <person name="Vior N.M."/>
            <person name="Andreo-Vidal A."/>
            <person name="Berini F."/>
            <person name="Ruckert C."/>
            <person name="Busche T."/>
            <person name="Binda E."/>
            <person name="Kalinowski J."/>
            <person name="Truman A.W."/>
            <person name="Marinelli F."/>
        </authorList>
    </citation>
    <scope>NUCLEOTIDE SEQUENCE [LARGE SCALE GENOMIC DNA]</scope>
    <source>
        <strain evidence="1 2">DSM 45129</strain>
    </source>
</reference>
<accession>A0ABX8TSD5</accession>
<keyword evidence="2" id="KW-1185">Reference proteome</keyword>
<evidence type="ECO:0000313" key="2">
    <source>
        <dbReference type="Proteomes" id="UP000824681"/>
    </source>
</evidence>
<dbReference type="RefSeq" id="WP_020547460.1">
    <property type="nucleotide sequence ID" value="NZ_CP068985.1"/>
</dbReference>
<name>A0ABX8TSD5_9ACTN</name>
<gene>
    <name evidence="1" type="ORF">Nocox_00265</name>
</gene>
<dbReference type="Proteomes" id="UP000824681">
    <property type="component" value="Chromosome"/>
</dbReference>
<evidence type="ECO:0008006" key="3">
    <source>
        <dbReference type="Google" id="ProtNLM"/>
    </source>
</evidence>
<proteinExistence type="predicted"/>
<protein>
    <recommendedName>
        <fullName evidence="3">Helix-turn-helix domain-containing protein</fullName>
    </recommendedName>
</protein>
<dbReference type="EMBL" id="CP068985">
    <property type="protein sequence ID" value="QYC37692.1"/>
    <property type="molecule type" value="Genomic_DNA"/>
</dbReference>
<evidence type="ECO:0000313" key="1">
    <source>
        <dbReference type="EMBL" id="QYC37692.1"/>
    </source>
</evidence>